<evidence type="ECO:0000256" key="2">
    <source>
        <dbReference type="ARBA" id="ARBA00004255"/>
    </source>
</evidence>
<evidence type="ECO:0000259" key="18">
    <source>
        <dbReference type="PROSITE" id="PS50866"/>
    </source>
</evidence>
<evidence type="ECO:0000313" key="20">
    <source>
        <dbReference type="EMBL" id="KFM78911.1"/>
    </source>
</evidence>
<dbReference type="InterPro" id="IPR052269">
    <property type="entry name" value="Golgi-PI4KB_interaction"/>
</dbReference>
<keyword evidence="10" id="KW-0496">Mitochondrion</keyword>
<dbReference type="Gene3D" id="1.20.80.10">
    <property type="match status" value="1"/>
</dbReference>
<comment type="function">
    <text evidence="12">Involved in the maintenance of Golgi structure by interacting with giantin, affecting protein transport between the endoplasmic reticulum and Golgi. Involved in hormone-induced steroid biosynthesis in testicular Leydig cells. Recruits PI4KB to the Golgi apparatus membrane; enhances the enzyme activity of PI4KB activity via its membrane recruitment thereby increasing the local concentration of the substrate in the vicinity of the kinase.</text>
</comment>
<evidence type="ECO:0000256" key="6">
    <source>
        <dbReference type="ARBA" id="ARBA00022990"/>
    </source>
</evidence>
<feature type="domain" description="GOLD" evidence="18">
    <location>
        <begin position="314"/>
        <end position="460"/>
    </location>
</feature>
<dbReference type="GO" id="GO:0000062">
    <property type="term" value="F:fatty-acyl-CoA binding"/>
    <property type="evidence" value="ECO:0007669"/>
    <property type="project" value="InterPro"/>
</dbReference>
<evidence type="ECO:0000256" key="8">
    <source>
        <dbReference type="ARBA" id="ARBA00023054"/>
    </source>
</evidence>
<dbReference type="OrthoDB" id="5839451at2759"/>
<dbReference type="GO" id="GO:0005739">
    <property type="term" value="C:mitochondrion"/>
    <property type="evidence" value="ECO:0007669"/>
    <property type="project" value="UniProtKB-SubCell"/>
</dbReference>
<reference evidence="20 21" key="1">
    <citation type="submission" date="2013-11" db="EMBL/GenBank/DDBJ databases">
        <title>Genome sequencing of Stegodyphus mimosarum.</title>
        <authorList>
            <person name="Bechsgaard J."/>
        </authorList>
    </citation>
    <scope>NUCLEOTIDE SEQUENCE [LARGE SCALE GENOMIC DNA]</scope>
</reference>
<dbReference type="EMBL" id="KK120735">
    <property type="protein sequence ID" value="KFM78911.1"/>
    <property type="molecule type" value="Genomic_DNA"/>
</dbReference>
<feature type="compositionally biased region" description="Polar residues" evidence="17">
    <location>
        <begin position="272"/>
        <end position="287"/>
    </location>
</feature>
<feature type="domain" description="ACB" evidence="19">
    <location>
        <begin position="50"/>
        <end position="141"/>
    </location>
</feature>
<dbReference type="PROSITE" id="PS51228">
    <property type="entry name" value="ACB_2"/>
    <property type="match status" value="1"/>
</dbReference>
<dbReference type="OMA" id="SYSIWRS"/>
<dbReference type="Pfam" id="PF13897">
    <property type="entry name" value="GOLD_2"/>
    <property type="match status" value="1"/>
</dbReference>
<evidence type="ECO:0000256" key="16">
    <source>
        <dbReference type="ARBA" id="ARBA00080905"/>
    </source>
</evidence>
<gene>
    <name evidence="20" type="ORF">X975_05251</name>
</gene>
<keyword evidence="11" id="KW-0472">Membrane</keyword>
<dbReference type="PANTHER" id="PTHR22973:SF12">
    <property type="entry name" value="LD35087P"/>
    <property type="match status" value="1"/>
</dbReference>
<dbReference type="SUPFAM" id="SSF47027">
    <property type="entry name" value="Acyl-CoA binding protein"/>
    <property type="match status" value="1"/>
</dbReference>
<evidence type="ECO:0000256" key="15">
    <source>
        <dbReference type="ARBA" id="ARBA00078007"/>
    </source>
</evidence>
<dbReference type="Gene3D" id="2.60.120.680">
    <property type="entry name" value="GOLD domain"/>
    <property type="match status" value="1"/>
</dbReference>
<evidence type="ECO:0000259" key="19">
    <source>
        <dbReference type="PROSITE" id="PS51228"/>
    </source>
</evidence>
<dbReference type="SUPFAM" id="SSF101576">
    <property type="entry name" value="Supernatant protein factor (SPF), C-terminal domain"/>
    <property type="match status" value="1"/>
</dbReference>
<proteinExistence type="predicted"/>
<evidence type="ECO:0000313" key="21">
    <source>
        <dbReference type="Proteomes" id="UP000054359"/>
    </source>
</evidence>
<evidence type="ECO:0000256" key="11">
    <source>
        <dbReference type="ARBA" id="ARBA00023136"/>
    </source>
</evidence>
<evidence type="ECO:0000256" key="7">
    <source>
        <dbReference type="ARBA" id="ARBA00023034"/>
    </source>
</evidence>
<keyword evidence="21" id="KW-1185">Reference proteome</keyword>
<dbReference type="InterPro" id="IPR009038">
    <property type="entry name" value="GOLD_dom"/>
</dbReference>
<feature type="region of interest" description="Disordered" evidence="17">
    <location>
        <begin position="272"/>
        <end position="291"/>
    </location>
</feature>
<protein>
    <recommendedName>
        <fullName evidence="13">Golgi resident protein GCP60</fullName>
    </recommendedName>
    <alternativeName>
        <fullName evidence="15">Acyl-CoA-binding domain-containing protein 3</fullName>
    </alternativeName>
    <alternativeName>
        <fullName evidence="16">Golgi complex-associated protein 1</fullName>
    </alternativeName>
    <alternativeName>
        <fullName evidence="14">Golgi phosphoprotein 1</fullName>
    </alternativeName>
</protein>
<keyword evidence="8" id="KW-0175">Coiled coil</keyword>
<sequence>MAAAVYGMLDEGNSVQNKSNNSETDACNSFSSHSNCQEQDEFVLSWGFNINELYSLATTFLKEKEGKAFHISYKDKLALVAYNQQVSHGKYIEEKAPPLGYLDVIGRDRRQAWQALGDMSEREAKAGFINLLHSICPLFRPFVLAHKCDLEEKERRRKEEEERKRIEEEEEARQKLEEEKLRLEEEQHLKEEKERQRQSHQKRLIQEALNRQTFHQFKAYAEKQYPSDPEQQAVLIRQLQEQHYQQYMQQVLQEQLATTPNHKTSAVNMTEVENQNQQSGSLESTPEASEEEICDPLPVAAASMWTRKDIAEFKEAIRKEGGDGIIKVGHGETVTVRVPTHDDGTCLFWEFATDNFDLGFGVYFEWTRSPDAQVTVHISESEDEEDEDEELEQARHDIEKGVALSDRPPLSVIIPVYRRDCHEEVYAGSHNYPGQGVYLLKFDNSYSLWRSKTLYYRVYYTR</sequence>
<dbReference type="InterPro" id="IPR035984">
    <property type="entry name" value="Acyl-CoA-binding_sf"/>
</dbReference>
<keyword evidence="7" id="KW-0333">Golgi apparatus</keyword>
<evidence type="ECO:0000256" key="5">
    <source>
        <dbReference type="ARBA" id="ARBA00022955"/>
    </source>
</evidence>
<feature type="region of interest" description="Disordered" evidence="17">
    <location>
        <begin position="153"/>
        <end position="174"/>
    </location>
</feature>
<dbReference type="AlphaFoldDB" id="A0A087UNH2"/>
<evidence type="ECO:0000256" key="17">
    <source>
        <dbReference type="SAM" id="MobiDB-lite"/>
    </source>
</evidence>
<dbReference type="STRING" id="407821.A0A087UNH2"/>
<dbReference type="FunFam" id="2.60.120.680:FF:000002">
    <property type="entry name" value="Putative Golgi resident protein GCP60"/>
    <property type="match status" value="1"/>
</dbReference>
<dbReference type="InterPro" id="IPR014352">
    <property type="entry name" value="FERM/acyl-CoA-bd_prot_sf"/>
</dbReference>
<evidence type="ECO:0000256" key="14">
    <source>
        <dbReference type="ARBA" id="ARBA00076235"/>
    </source>
</evidence>
<keyword evidence="3" id="KW-0444">Lipid biosynthesis</keyword>
<evidence type="ECO:0000256" key="4">
    <source>
        <dbReference type="ARBA" id="ARBA00022553"/>
    </source>
</evidence>
<comment type="subcellular location">
    <subcellularLocation>
        <location evidence="2">Golgi apparatus membrane</location>
        <topology evidence="2">Peripheral membrane protein</topology>
        <orientation evidence="2">Cytoplasmic side</orientation>
    </subcellularLocation>
    <subcellularLocation>
        <location evidence="1">Mitochondrion</location>
    </subcellularLocation>
</comment>
<evidence type="ECO:0000256" key="13">
    <source>
        <dbReference type="ARBA" id="ARBA00067322"/>
    </source>
</evidence>
<keyword evidence="9" id="KW-0443">Lipid metabolism</keyword>
<dbReference type="GO" id="GO:0006694">
    <property type="term" value="P:steroid biosynthetic process"/>
    <property type="evidence" value="ECO:0007669"/>
    <property type="project" value="UniProtKB-KW"/>
</dbReference>
<dbReference type="InterPro" id="IPR000582">
    <property type="entry name" value="Acyl-CoA-binding_protein"/>
</dbReference>
<dbReference type="GO" id="GO:0000139">
    <property type="term" value="C:Golgi membrane"/>
    <property type="evidence" value="ECO:0007669"/>
    <property type="project" value="UniProtKB-SubCell"/>
</dbReference>
<feature type="non-terminal residue" evidence="20">
    <location>
        <position position="462"/>
    </location>
</feature>
<organism evidence="20 21">
    <name type="scientific">Stegodyphus mimosarum</name>
    <name type="common">African social velvet spider</name>
    <dbReference type="NCBI Taxonomy" id="407821"/>
    <lineage>
        <taxon>Eukaryota</taxon>
        <taxon>Metazoa</taxon>
        <taxon>Ecdysozoa</taxon>
        <taxon>Arthropoda</taxon>
        <taxon>Chelicerata</taxon>
        <taxon>Arachnida</taxon>
        <taxon>Araneae</taxon>
        <taxon>Araneomorphae</taxon>
        <taxon>Entelegynae</taxon>
        <taxon>Eresoidea</taxon>
        <taxon>Eresidae</taxon>
        <taxon>Stegodyphus</taxon>
    </lineage>
</organism>
<evidence type="ECO:0000256" key="12">
    <source>
        <dbReference type="ARBA" id="ARBA00057952"/>
    </source>
</evidence>
<evidence type="ECO:0000256" key="9">
    <source>
        <dbReference type="ARBA" id="ARBA00023098"/>
    </source>
</evidence>
<evidence type="ECO:0000256" key="10">
    <source>
        <dbReference type="ARBA" id="ARBA00023128"/>
    </source>
</evidence>
<keyword evidence="6" id="KW-0007">Acetylation</keyword>
<evidence type="ECO:0000256" key="1">
    <source>
        <dbReference type="ARBA" id="ARBA00004173"/>
    </source>
</evidence>
<dbReference type="Pfam" id="PF00887">
    <property type="entry name" value="ACBP"/>
    <property type="match status" value="1"/>
</dbReference>
<evidence type="ECO:0000256" key="3">
    <source>
        <dbReference type="ARBA" id="ARBA00022516"/>
    </source>
</evidence>
<dbReference type="PANTHER" id="PTHR22973">
    <property type="entry name" value="LD35087P"/>
    <property type="match status" value="1"/>
</dbReference>
<accession>A0A087UNH2</accession>
<name>A0A087UNH2_STEMI</name>
<dbReference type="PROSITE" id="PS50866">
    <property type="entry name" value="GOLD"/>
    <property type="match status" value="1"/>
</dbReference>
<keyword evidence="4" id="KW-0597">Phosphoprotein</keyword>
<dbReference type="FunFam" id="1.20.80.10:FF:000017">
    <property type="entry name" value="Golgi resident protein GCP60"/>
    <property type="match status" value="1"/>
</dbReference>
<dbReference type="InterPro" id="IPR036598">
    <property type="entry name" value="GOLD_dom_sf"/>
</dbReference>
<dbReference type="Proteomes" id="UP000054359">
    <property type="component" value="Unassembled WGS sequence"/>
</dbReference>
<keyword evidence="5" id="KW-0752">Steroid biosynthesis</keyword>